<dbReference type="Proteomes" id="UP000631114">
    <property type="component" value="Unassembled WGS sequence"/>
</dbReference>
<organism evidence="1 2">
    <name type="scientific">Coptis chinensis</name>
    <dbReference type="NCBI Taxonomy" id="261450"/>
    <lineage>
        <taxon>Eukaryota</taxon>
        <taxon>Viridiplantae</taxon>
        <taxon>Streptophyta</taxon>
        <taxon>Embryophyta</taxon>
        <taxon>Tracheophyta</taxon>
        <taxon>Spermatophyta</taxon>
        <taxon>Magnoliopsida</taxon>
        <taxon>Ranunculales</taxon>
        <taxon>Ranunculaceae</taxon>
        <taxon>Coptidoideae</taxon>
        <taxon>Coptis</taxon>
    </lineage>
</organism>
<dbReference type="AlphaFoldDB" id="A0A835HNZ1"/>
<reference evidence="1 2" key="1">
    <citation type="submission" date="2020-10" db="EMBL/GenBank/DDBJ databases">
        <title>The Coptis chinensis genome and diversification of protoberbering-type alkaloids.</title>
        <authorList>
            <person name="Wang B."/>
            <person name="Shu S."/>
            <person name="Song C."/>
            <person name="Liu Y."/>
        </authorList>
    </citation>
    <scope>NUCLEOTIDE SEQUENCE [LARGE SCALE GENOMIC DNA]</scope>
    <source>
        <strain evidence="1">HL-2020</strain>
        <tissue evidence="1">Leaf</tissue>
    </source>
</reference>
<dbReference type="EMBL" id="JADFTS010000005">
    <property type="protein sequence ID" value="KAF9604355.1"/>
    <property type="molecule type" value="Genomic_DNA"/>
</dbReference>
<proteinExistence type="predicted"/>
<keyword evidence="2" id="KW-1185">Reference proteome</keyword>
<comment type="caution">
    <text evidence="1">The sequence shown here is derived from an EMBL/GenBank/DDBJ whole genome shotgun (WGS) entry which is preliminary data.</text>
</comment>
<protein>
    <submittedName>
        <fullName evidence="1">Uncharacterized protein</fullName>
    </submittedName>
</protein>
<gene>
    <name evidence="1" type="ORF">IFM89_006362</name>
</gene>
<evidence type="ECO:0000313" key="1">
    <source>
        <dbReference type="EMBL" id="KAF9604355.1"/>
    </source>
</evidence>
<accession>A0A835HNZ1</accession>
<name>A0A835HNZ1_9MAGN</name>
<evidence type="ECO:0000313" key="2">
    <source>
        <dbReference type="Proteomes" id="UP000631114"/>
    </source>
</evidence>
<sequence>MVRAVSSSLFHLEVSNLGLLRSSTTGFETLVVKRRSSSTPKHGRGIDCGDDFLSVNAENMKPNSCQVGKKKKLFDLFERAFKLMKILSVEIWMMERSKLNPQNLVFNQTQVMKAHIHRAKFDDNSTKTPKVEIQFLKSSMATGVAA</sequence>